<evidence type="ECO:0008006" key="4">
    <source>
        <dbReference type="Google" id="ProtNLM"/>
    </source>
</evidence>
<dbReference type="Gene3D" id="2.120.10.30">
    <property type="entry name" value="TolB, C-terminal domain"/>
    <property type="match status" value="1"/>
</dbReference>
<dbReference type="AlphaFoldDB" id="A0AAE3YN17"/>
<comment type="caution">
    <text evidence="2">The sequence shown here is derived from an EMBL/GenBank/DDBJ whole genome shotgun (WGS) entry which is preliminary data.</text>
</comment>
<organism evidence="2 3">
    <name type="scientific">Catenuloplanes atrovinosus</name>
    <dbReference type="NCBI Taxonomy" id="137266"/>
    <lineage>
        <taxon>Bacteria</taxon>
        <taxon>Bacillati</taxon>
        <taxon>Actinomycetota</taxon>
        <taxon>Actinomycetes</taxon>
        <taxon>Micromonosporales</taxon>
        <taxon>Micromonosporaceae</taxon>
        <taxon>Catenuloplanes</taxon>
    </lineage>
</organism>
<dbReference type="RefSeq" id="WP_310369014.1">
    <property type="nucleotide sequence ID" value="NZ_JAVDYB010000001.1"/>
</dbReference>
<accession>A0AAE3YN17</accession>
<evidence type="ECO:0000256" key="1">
    <source>
        <dbReference type="SAM" id="SignalP"/>
    </source>
</evidence>
<feature type="chain" id="PRO_5041931315" description="ScyD/ScyE family protein" evidence="1">
    <location>
        <begin position="29"/>
        <end position="375"/>
    </location>
</feature>
<keyword evidence="3" id="KW-1185">Reference proteome</keyword>
<dbReference type="SUPFAM" id="SSF63829">
    <property type="entry name" value="Calcium-dependent phosphotriesterase"/>
    <property type="match status" value="1"/>
</dbReference>
<dbReference type="NCBIfam" id="NF033206">
    <property type="entry name" value="ScyE_fam"/>
    <property type="match status" value="1"/>
</dbReference>
<evidence type="ECO:0000313" key="3">
    <source>
        <dbReference type="Proteomes" id="UP001183643"/>
    </source>
</evidence>
<gene>
    <name evidence="2" type="ORF">J2S41_003577</name>
</gene>
<sequence length="375" mass="38250">MLTWTQRAGLLVAPVLALTALAPGGAVAGTTGTGGGPRVVADGLVNPRGLTFGPDGTLYVAEAGAGGAGPCIPGPYESQLCLGDTGAVTAITRGTQRRVLTGLPSLRSDGEGLSTYGPHDVAFDPYGRLNVAIGYSTNPENRAQLGPAGAALGTVVQAGPRGSWRVTGDVTAYELAHNPAGGPLESQPYGLYAGARTSYVADAAGNTLFSVDRSGRVELVAVFPEEQVPAPPEWGLPPGATVPADAVPVAVTRGPDGALYVGQLTGHPFPRGGAKVWRIVPGQAPTVYQTGFTNIIDLTFDRRGRLVVLEIARYGLDSADLTGALWRVERDGTRTELASAGLTTPMSVAQGPDGAFYVSNDGLAAGEVVRVPASG</sequence>
<dbReference type="EMBL" id="JAVDYB010000001">
    <property type="protein sequence ID" value="MDR7276799.1"/>
    <property type="molecule type" value="Genomic_DNA"/>
</dbReference>
<protein>
    <recommendedName>
        <fullName evidence="4">ScyD/ScyE family protein</fullName>
    </recommendedName>
</protein>
<proteinExistence type="predicted"/>
<evidence type="ECO:0000313" key="2">
    <source>
        <dbReference type="EMBL" id="MDR7276799.1"/>
    </source>
</evidence>
<reference evidence="2" key="1">
    <citation type="submission" date="2023-07" db="EMBL/GenBank/DDBJ databases">
        <title>Sequencing the genomes of 1000 actinobacteria strains.</title>
        <authorList>
            <person name="Klenk H.-P."/>
        </authorList>
    </citation>
    <scope>NUCLEOTIDE SEQUENCE</scope>
    <source>
        <strain evidence="2">DSM 44707</strain>
    </source>
</reference>
<dbReference type="Proteomes" id="UP001183643">
    <property type="component" value="Unassembled WGS sequence"/>
</dbReference>
<keyword evidence="1" id="KW-0732">Signal</keyword>
<dbReference type="InterPro" id="IPR048031">
    <property type="entry name" value="ScyD/ScyE-like"/>
</dbReference>
<name>A0AAE3YN17_9ACTN</name>
<feature type="signal peptide" evidence="1">
    <location>
        <begin position="1"/>
        <end position="28"/>
    </location>
</feature>
<dbReference type="InterPro" id="IPR011042">
    <property type="entry name" value="6-blade_b-propeller_TolB-like"/>
</dbReference>